<dbReference type="PANTHER" id="PTHR11496">
    <property type="entry name" value="ALCOHOL DEHYDROGENASE"/>
    <property type="match status" value="1"/>
</dbReference>
<dbReference type="AlphaFoldDB" id="A0AAU7VV00"/>
<evidence type="ECO:0000256" key="2">
    <source>
        <dbReference type="ARBA" id="ARBA00023002"/>
    </source>
</evidence>
<gene>
    <name evidence="4" type="ORF">ABS642_20060</name>
</gene>
<evidence type="ECO:0000313" key="4">
    <source>
        <dbReference type="EMBL" id="XBX78182.1"/>
    </source>
</evidence>
<evidence type="ECO:0000256" key="1">
    <source>
        <dbReference type="ARBA" id="ARBA00007358"/>
    </source>
</evidence>
<dbReference type="EC" id="1.1.1.1" evidence="4"/>
<organism evidence="4">
    <name type="scientific">Microbacterium sp. A8/3-1</name>
    <dbReference type="NCBI Taxonomy" id="3160749"/>
    <lineage>
        <taxon>Bacteria</taxon>
        <taxon>Bacillati</taxon>
        <taxon>Actinomycetota</taxon>
        <taxon>Actinomycetes</taxon>
        <taxon>Micrococcales</taxon>
        <taxon>Microbacteriaceae</taxon>
        <taxon>Microbacterium</taxon>
    </lineage>
</organism>
<dbReference type="InterPro" id="IPR001670">
    <property type="entry name" value="ADH_Fe/GldA"/>
</dbReference>
<reference evidence="4" key="1">
    <citation type="submission" date="2024-06" db="EMBL/GenBank/DDBJ databases">
        <title>Draft genome sequence of Microbacterium sp. strain A8/3-1, isolated from Oxytropis tragacanthoides Fisch. ex DC. Root nodules in the Altai region of Russia.</title>
        <authorList>
            <person name="Sazanova A."/>
            <person name="Guro P."/>
            <person name="Kuznetsova I."/>
            <person name="Belimov A."/>
            <person name="Safronova V."/>
        </authorList>
    </citation>
    <scope>NUCLEOTIDE SEQUENCE</scope>
    <source>
        <strain evidence="4">A8/3-1</strain>
    </source>
</reference>
<dbReference type="Pfam" id="PF00465">
    <property type="entry name" value="Fe-ADH"/>
    <property type="match status" value="1"/>
</dbReference>
<sequence>MTGRGARDSLMTHDVVAATAIGVGAAARSLPRFGAMRNGLVLIDANVHERHPSLSSRARHVMVFDPRQESQRELLARAHAEVRREIRSPEGDPAASGSNVGGIIAIGGGSVMDAAKLLRLLLVSAASFRSVCHAAESFGVSIVPEGWTRSATALVMIPTTLGTGSEASAVACLHGEGAPPSRRLVTGGVMRADTVVLDAGLTRSLPDRSVREGAAEILLRILGAYIGSPPRDIPDRAAEELAARVATHAEKGVRLGFDDRIREALAIASAETHTGWALVGRDPFAAKHWYLANELSSAASLGKVPVTLGLLPEIWRRIVDGDSRLGDVSRLRRLWRIVAEALTLPQDPVRGAAEWASAWGLSPPPVSRDAIARAARGCFEVWGGERPALRGLSEADVLAIYVVAFSESRMRSCLSTLREEVN</sequence>
<dbReference type="Gene3D" id="3.40.50.1970">
    <property type="match status" value="1"/>
</dbReference>
<proteinExistence type="inferred from homology"/>
<evidence type="ECO:0000259" key="3">
    <source>
        <dbReference type="Pfam" id="PF00465"/>
    </source>
</evidence>
<name>A0AAU7VV00_9MICO</name>
<dbReference type="InterPro" id="IPR039697">
    <property type="entry name" value="Alcohol_dehydrogenase_Fe"/>
</dbReference>
<comment type="similarity">
    <text evidence="1">Belongs to the iron-containing alcohol dehydrogenase family.</text>
</comment>
<dbReference type="SUPFAM" id="SSF56796">
    <property type="entry name" value="Dehydroquinate synthase-like"/>
    <property type="match status" value="1"/>
</dbReference>
<dbReference type="EMBL" id="CP158357">
    <property type="protein sequence ID" value="XBX78182.1"/>
    <property type="molecule type" value="Genomic_DNA"/>
</dbReference>
<feature type="domain" description="Alcohol dehydrogenase iron-type/glycerol dehydrogenase GldA" evidence="3">
    <location>
        <begin position="96"/>
        <end position="198"/>
    </location>
</feature>
<dbReference type="GO" id="GO:0046872">
    <property type="term" value="F:metal ion binding"/>
    <property type="evidence" value="ECO:0007669"/>
    <property type="project" value="InterPro"/>
</dbReference>
<dbReference type="RefSeq" id="WP_350351501.1">
    <property type="nucleotide sequence ID" value="NZ_CP158357.1"/>
</dbReference>
<keyword evidence="2 4" id="KW-0560">Oxidoreductase</keyword>
<dbReference type="PANTHER" id="PTHR11496:SF102">
    <property type="entry name" value="ALCOHOL DEHYDROGENASE 4"/>
    <property type="match status" value="1"/>
</dbReference>
<protein>
    <submittedName>
        <fullName evidence="4">Iron-containing alcohol dehydrogenase</fullName>
        <ecNumber evidence="4">1.1.1.1</ecNumber>
    </submittedName>
</protein>
<accession>A0AAU7VV00</accession>
<dbReference type="GO" id="GO:0004022">
    <property type="term" value="F:alcohol dehydrogenase (NAD+) activity"/>
    <property type="evidence" value="ECO:0007669"/>
    <property type="project" value="UniProtKB-EC"/>
</dbReference>